<dbReference type="InterPro" id="IPR000524">
    <property type="entry name" value="Tscrpt_reg_HTH_GntR"/>
</dbReference>
<dbReference type="AlphaFoldDB" id="A0A917ADU1"/>
<dbReference type="InterPro" id="IPR008920">
    <property type="entry name" value="TF_FadR/GntR_C"/>
</dbReference>
<dbReference type="CDD" id="cd07377">
    <property type="entry name" value="WHTH_GntR"/>
    <property type="match status" value="1"/>
</dbReference>
<name>A0A917ADU1_9RHOB</name>
<dbReference type="InterPro" id="IPR011711">
    <property type="entry name" value="GntR_C"/>
</dbReference>
<keyword evidence="3" id="KW-0804">Transcription</keyword>
<dbReference type="Gene3D" id="1.10.10.10">
    <property type="entry name" value="Winged helix-like DNA-binding domain superfamily/Winged helix DNA-binding domain"/>
    <property type="match status" value="1"/>
</dbReference>
<dbReference type="Pfam" id="PF00392">
    <property type="entry name" value="GntR"/>
    <property type="match status" value="1"/>
</dbReference>
<dbReference type="Gene3D" id="1.20.120.530">
    <property type="entry name" value="GntR ligand-binding domain-like"/>
    <property type="match status" value="1"/>
</dbReference>
<dbReference type="Pfam" id="PF07729">
    <property type="entry name" value="FCD"/>
    <property type="match status" value="1"/>
</dbReference>
<evidence type="ECO:0000313" key="5">
    <source>
        <dbReference type="EMBL" id="GGE43030.1"/>
    </source>
</evidence>
<dbReference type="SUPFAM" id="SSF48008">
    <property type="entry name" value="GntR ligand-binding domain-like"/>
    <property type="match status" value="1"/>
</dbReference>
<dbReference type="GO" id="GO:0003677">
    <property type="term" value="F:DNA binding"/>
    <property type="evidence" value="ECO:0007669"/>
    <property type="project" value="UniProtKB-KW"/>
</dbReference>
<organism evidence="5 6">
    <name type="scientific">Actibacterium pelagium</name>
    <dbReference type="NCBI Taxonomy" id="2029103"/>
    <lineage>
        <taxon>Bacteria</taxon>
        <taxon>Pseudomonadati</taxon>
        <taxon>Pseudomonadota</taxon>
        <taxon>Alphaproteobacteria</taxon>
        <taxon>Rhodobacterales</taxon>
        <taxon>Roseobacteraceae</taxon>
        <taxon>Actibacterium</taxon>
    </lineage>
</organism>
<dbReference type="PANTHER" id="PTHR43537:SF49">
    <property type="entry name" value="TRANSCRIPTIONAL REGULATORY PROTEIN"/>
    <property type="match status" value="1"/>
</dbReference>
<keyword evidence="2" id="KW-0238">DNA-binding</keyword>
<dbReference type="GO" id="GO:0003700">
    <property type="term" value="F:DNA-binding transcription factor activity"/>
    <property type="evidence" value="ECO:0007669"/>
    <property type="project" value="InterPro"/>
</dbReference>
<dbReference type="EMBL" id="BMKN01000001">
    <property type="protein sequence ID" value="GGE43030.1"/>
    <property type="molecule type" value="Genomic_DNA"/>
</dbReference>
<sequence length="239" mass="26003">MTTKTHTERALITLRQRIVSGAYAGGQRLFEVALAEDLNISRTPVRAALSKLAEEGLLDRMKSGGFAVRKFDLRDVTDTIELRGVLEGTAARLAAEMGADPEILAQADDAISQIDKVLSGKTVDMSKYSKYNSIFHDCLARACGSRVLARELTRVTTLPFASPSAFLDDESRATQLLRNLIVANEQHRAILNAIANRQSARAEALTREHARAALQNVEFLTKNEAALREGSAPLAIVSA</sequence>
<reference evidence="5" key="2">
    <citation type="submission" date="2020-09" db="EMBL/GenBank/DDBJ databases">
        <authorList>
            <person name="Sun Q."/>
            <person name="Zhou Y."/>
        </authorList>
    </citation>
    <scope>NUCLEOTIDE SEQUENCE</scope>
    <source>
        <strain evidence="5">CGMCC 1.16012</strain>
    </source>
</reference>
<keyword evidence="6" id="KW-1185">Reference proteome</keyword>
<dbReference type="OrthoDB" id="7620579at2"/>
<dbReference type="SUPFAM" id="SSF46785">
    <property type="entry name" value="Winged helix' DNA-binding domain"/>
    <property type="match status" value="1"/>
</dbReference>
<dbReference type="InterPro" id="IPR036390">
    <property type="entry name" value="WH_DNA-bd_sf"/>
</dbReference>
<evidence type="ECO:0000313" key="6">
    <source>
        <dbReference type="Proteomes" id="UP000606730"/>
    </source>
</evidence>
<protein>
    <submittedName>
        <fullName evidence="5">GntR family transcriptional regulator</fullName>
    </submittedName>
</protein>
<evidence type="ECO:0000256" key="3">
    <source>
        <dbReference type="ARBA" id="ARBA00023163"/>
    </source>
</evidence>
<reference evidence="5" key="1">
    <citation type="journal article" date="2014" name="Int. J. Syst. Evol. Microbiol.">
        <title>Complete genome sequence of Corynebacterium casei LMG S-19264T (=DSM 44701T), isolated from a smear-ripened cheese.</title>
        <authorList>
            <consortium name="US DOE Joint Genome Institute (JGI-PGF)"/>
            <person name="Walter F."/>
            <person name="Albersmeier A."/>
            <person name="Kalinowski J."/>
            <person name="Ruckert C."/>
        </authorList>
    </citation>
    <scope>NUCLEOTIDE SEQUENCE</scope>
    <source>
        <strain evidence="5">CGMCC 1.16012</strain>
    </source>
</reference>
<keyword evidence="1" id="KW-0805">Transcription regulation</keyword>
<evidence type="ECO:0000256" key="1">
    <source>
        <dbReference type="ARBA" id="ARBA00023015"/>
    </source>
</evidence>
<dbReference type="InterPro" id="IPR036388">
    <property type="entry name" value="WH-like_DNA-bd_sf"/>
</dbReference>
<proteinExistence type="predicted"/>
<dbReference type="Proteomes" id="UP000606730">
    <property type="component" value="Unassembled WGS sequence"/>
</dbReference>
<comment type="caution">
    <text evidence="5">The sequence shown here is derived from an EMBL/GenBank/DDBJ whole genome shotgun (WGS) entry which is preliminary data.</text>
</comment>
<dbReference type="PANTHER" id="PTHR43537">
    <property type="entry name" value="TRANSCRIPTIONAL REGULATOR, GNTR FAMILY"/>
    <property type="match status" value="1"/>
</dbReference>
<evidence type="ECO:0000259" key="4">
    <source>
        <dbReference type="PROSITE" id="PS50949"/>
    </source>
</evidence>
<feature type="domain" description="HTH gntR-type" evidence="4">
    <location>
        <begin position="4"/>
        <end position="71"/>
    </location>
</feature>
<evidence type="ECO:0000256" key="2">
    <source>
        <dbReference type="ARBA" id="ARBA00023125"/>
    </source>
</evidence>
<dbReference type="RefSeq" id="WP_095596291.1">
    <property type="nucleotide sequence ID" value="NZ_BMKN01000001.1"/>
</dbReference>
<dbReference type="SMART" id="SM00895">
    <property type="entry name" value="FCD"/>
    <property type="match status" value="1"/>
</dbReference>
<dbReference type="PROSITE" id="PS50949">
    <property type="entry name" value="HTH_GNTR"/>
    <property type="match status" value="1"/>
</dbReference>
<dbReference type="SMART" id="SM00345">
    <property type="entry name" value="HTH_GNTR"/>
    <property type="match status" value="1"/>
</dbReference>
<gene>
    <name evidence="5" type="ORF">GCM10011517_08340</name>
</gene>
<accession>A0A917ADU1</accession>